<dbReference type="GO" id="GO:0006508">
    <property type="term" value="P:proteolysis"/>
    <property type="evidence" value="ECO:0007669"/>
    <property type="project" value="UniProtKB-KW"/>
</dbReference>
<evidence type="ECO:0000259" key="6">
    <source>
        <dbReference type="PROSITE" id="PS50600"/>
    </source>
</evidence>
<dbReference type="VEuPathDB" id="PiroplasmaDB:TA11130"/>
<evidence type="ECO:0000313" key="7">
    <source>
        <dbReference type="EMBL" id="SVP95067.1"/>
    </source>
</evidence>
<proteinExistence type="inferred from homology"/>
<gene>
    <name evidence="7" type="ORF">TAT_000379000</name>
    <name evidence="8" type="ORF">TAV_000378900</name>
</gene>
<feature type="domain" description="Ubiquitin-like protease family profile" evidence="6">
    <location>
        <begin position="296"/>
        <end position="491"/>
    </location>
</feature>
<evidence type="ECO:0000256" key="2">
    <source>
        <dbReference type="ARBA" id="ARBA00022670"/>
    </source>
</evidence>
<dbReference type="PANTHER" id="PTHR46915:SF2">
    <property type="entry name" value="UBIQUITIN-LIKE PROTEASE 4"/>
    <property type="match status" value="1"/>
</dbReference>
<accession>A0A3B0N0S5</accession>
<protein>
    <submittedName>
        <fullName evidence="8">Ubiquitin-like protease (Ul), putative</fullName>
    </submittedName>
</protein>
<dbReference type="EMBL" id="UIVS01000004">
    <property type="protein sequence ID" value="SVP95624.1"/>
    <property type="molecule type" value="Genomic_DNA"/>
</dbReference>
<dbReference type="GO" id="GO:0016926">
    <property type="term" value="P:protein desumoylation"/>
    <property type="evidence" value="ECO:0007669"/>
    <property type="project" value="UniProtKB-ARBA"/>
</dbReference>
<dbReference type="InterPro" id="IPR038765">
    <property type="entry name" value="Papain-like_cys_pep_sf"/>
</dbReference>
<dbReference type="Pfam" id="PF02902">
    <property type="entry name" value="Peptidase_C48"/>
    <property type="match status" value="1"/>
</dbReference>
<name>A0A3B0N0S5_THEAN</name>
<evidence type="ECO:0000313" key="8">
    <source>
        <dbReference type="EMBL" id="SVP95624.1"/>
    </source>
</evidence>
<dbReference type="EMBL" id="UIVT01000004">
    <property type="protein sequence ID" value="SVP95067.1"/>
    <property type="molecule type" value="Genomic_DNA"/>
</dbReference>
<dbReference type="Gene3D" id="1.10.418.20">
    <property type="match status" value="1"/>
</dbReference>
<feature type="compositionally biased region" description="Polar residues" evidence="5">
    <location>
        <begin position="82"/>
        <end position="95"/>
    </location>
</feature>
<evidence type="ECO:0000256" key="5">
    <source>
        <dbReference type="SAM" id="MobiDB-lite"/>
    </source>
</evidence>
<dbReference type="AlphaFoldDB" id="A0A3B0N0S5"/>
<dbReference type="InterPro" id="IPR003653">
    <property type="entry name" value="Peptidase_C48_C"/>
</dbReference>
<dbReference type="Gene3D" id="3.30.310.130">
    <property type="entry name" value="Ubiquitin-related"/>
    <property type="match status" value="1"/>
</dbReference>
<keyword evidence="3" id="KW-0378">Hydrolase</keyword>
<dbReference type="PROSITE" id="PS50600">
    <property type="entry name" value="ULP_PROTEASE"/>
    <property type="match status" value="1"/>
</dbReference>
<evidence type="ECO:0000256" key="1">
    <source>
        <dbReference type="ARBA" id="ARBA00005234"/>
    </source>
</evidence>
<feature type="region of interest" description="Disordered" evidence="5">
    <location>
        <begin position="82"/>
        <end position="102"/>
    </location>
</feature>
<reference evidence="8" key="1">
    <citation type="submission" date="2018-07" db="EMBL/GenBank/DDBJ databases">
        <authorList>
            <person name="Quirk P.G."/>
            <person name="Krulwich T.A."/>
        </authorList>
    </citation>
    <scope>NUCLEOTIDE SEQUENCE</scope>
    <source>
        <strain evidence="8">Anand</strain>
    </source>
</reference>
<keyword evidence="2 8" id="KW-0645">Protease</keyword>
<dbReference type="PANTHER" id="PTHR46915">
    <property type="entry name" value="UBIQUITIN-LIKE PROTEASE 4-RELATED"/>
    <property type="match status" value="1"/>
</dbReference>
<dbReference type="GO" id="GO:0008234">
    <property type="term" value="F:cysteine-type peptidase activity"/>
    <property type="evidence" value="ECO:0007669"/>
    <property type="project" value="UniProtKB-KW"/>
</dbReference>
<dbReference type="SUPFAM" id="SSF54001">
    <property type="entry name" value="Cysteine proteinases"/>
    <property type="match status" value="1"/>
</dbReference>
<sequence length="566" mass="66726">MIKRSSESSILDVMLMNDVVSATELFDSDPLESPICKYFVYGFYSYTINSENNAPITRNNHLLLINTQHQINFYPINQYNKDLNSHNSQRNPTKTLETRDGYMDSDDGKSYYDCGVESDEQLSESDVVIQNDDVIEADYDVIELKKNTLNLRKIYMPGKPSKTIAKNELQLIIESPVKVGTCEFNFCGLLETGNKLTLFYYDSAELEYLNDSDTITLDHITIKDVFPTVKSVYNECTVSTFSEIYHLLSSSLKRFKFRLKGFDEVENLFDVTLTNYKIINSILETVNYDGLCINKCYLDEKNVESFSSFSYLDDSIIDFFNQFTYKYLMDESQRKTWVILSTYFVRKIKQYKDPKEAYTNTWKWTRKFTRALPMNDFIFIPINLSEVHWSLVIIAYPKYAIRYHSIKSEKKASIIHLDSLGNHHLSHDIIDLLKNYLYQEYDNRCRVFKERGFEFDLDPDSWDYVAPSRGVPLQNNGYDCGIYLIEYIMYLTRNKNEFSTLIPKYFEPKNVNRTESGRYGKWFTQVQIHNRRLSMKQVLKFMRDNPNWSTDQNKIQYVIDQMTQQY</sequence>
<organism evidence="8">
    <name type="scientific">Theileria annulata</name>
    <dbReference type="NCBI Taxonomy" id="5874"/>
    <lineage>
        <taxon>Eukaryota</taxon>
        <taxon>Sar</taxon>
        <taxon>Alveolata</taxon>
        <taxon>Apicomplexa</taxon>
        <taxon>Aconoidasida</taxon>
        <taxon>Piroplasmida</taxon>
        <taxon>Theileriidae</taxon>
        <taxon>Theileria</taxon>
    </lineage>
</organism>
<comment type="similarity">
    <text evidence="1">Belongs to the peptidase C48 family.</text>
</comment>
<evidence type="ECO:0000256" key="3">
    <source>
        <dbReference type="ARBA" id="ARBA00022801"/>
    </source>
</evidence>
<keyword evidence="4" id="KW-0788">Thiol protease</keyword>
<evidence type="ECO:0000256" key="4">
    <source>
        <dbReference type="ARBA" id="ARBA00022807"/>
    </source>
</evidence>